<keyword evidence="3" id="KW-1185">Reference proteome</keyword>
<feature type="non-terminal residue" evidence="2">
    <location>
        <position position="1"/>
    </location>
</feature>
<feature type="region of interest" description="Disordered" evidence="1">
    <location>
        <begin position="13"/>
        <end position="79"/>
    </location>
</feature>
<feature type="compositionally biased region" description="Acidic residues" evidence="1">
    <location>
        <begin position="65"/>
        <end position="79"/>
    </location>
</feature>
<name>A0ABP0QY21_9DINO</name>
<gene>
    <name evidence="2" type="ORF">SCF082_LOCUS43851</name>
</gene>
<feature type="compositionally biased region" description="Low complexity" evidence="1">
    <location>
        <begin position="24"/>
        <end position="39"/>
    </location>
</feature>
<organism evidence="2 3">
    <name type="scientific">Durusdinium trenchii</name>
    <dbReference type="NCBI Taxonomy" id="1381693"/>
    <lineage>
        <taxon>Eukaryota</taxon>
        <taxon>Sar</taxon>
        <taxon>Alveolata</taxon>
        <taxon>Dinophyceae</taxon>
        <taxon>Suessiales</taxon>
        <taxon>Symbiodiniaceae</taxon>
        <taxon>Durusdinium</taxon>
    </lineage>
</organism>
<evidence type="ECO:0000313" key="2">
    <source>
        <dbReference type="EMBL" id="CAK9093210.1"/>
    </source>
</evidence>
<dbReference type="Proteomes" id="UP001642464">
    <property type="component" value="Unassembled WGS sequence"/>
</dbReference>
<protein>
    <submittedName>
        <fullName evidence="2">Uncharacterized protein</fullName>
    </submittedName>
</protein>
<reference evidence="2 3" key="1">
    <citation type="submission" date="2024-02" db="EMBL/GenBank/DDBJ databases">
        <authorList>
            <person name="Chen Y."/>
            <person name="Shah S."/>
            <person name="Dougan E. K."/>
            <person name="Thang M."/>
            <person name="Chan C."/>
        </authorList>
    </citation>
    <scope>NUCLEOTIDE SEQUENCE [LARGE SCALE GENOMIC DNA]</scope>
</reference>
<comment type="caution">
    <text evidence="2">The sequence shown here is derived from an EMBL/GenBank/DDBJ whole genome shotgun (WGS) entry which is preliminary data.</text>
</comment>
<proteinExistence type="predicted"/>
<evidence type="ECO:0000256" key="1">
    <source>
        <dbReference type="SAM" id="MobiDB-lite"/>
    </source>
</evidence>
<sequence>EQLLIAEARATARGRAAVLPEPAPASRPEGPGAEAAPASVLEDADVIPNELPAEPPEGVKVAAAEGEEEEPHTEDPNVD</sequence>
<evidence type="ECO:0000313" key="3">
    <source>
        <dbReference type="Proteomes" id="UP001642464"/>
    </source>
</evidence>
<dbReference type="EMBL" id="CAXAMM010040440">
    <property type="protein sequence ID" value="CAK9093210.1"/>
    <property type="molecule type" value="Genomic_DNA"/>
</dbReference>
<accession>A0ABP0QY21</accession>